<dbReference type="Pfam" id="PF01609">
    <property type="entry name" value="DDE_Tnp_1"/>
    <property type="match status" value="1"/>
</dbReference>
<keyword evidence="2" id="KW-0815">Transposition</keyword>
<keyword evidence="3" id="KW-0238">DNA-binding</keyword>
<dbReference type="EMBL" id="EU016659">
    <property type="protein sequence ID" value="ABZ09837.1"/>
    <property type="molecule type" value="Genomic_DNA"/>
</dbReference>
<dbReference type="InterPro" id="IPR002559">
    <property type="entry name" value="Transposase_11"/>
</dbReference>
<feature type="domain" description="Transposase IS4-like" evidence="5">
    <location>
        <begin position="132"/>
        <end position="344"/>
    </location>
</feature>
<protein>
    <submittedName>
        <fullName evidence="7">Putative transposase DDE domain protein</fullName>
    </submittedName>
</protein>
<evidence type="ECO:0000256" key="2">
    <source>
        <dbReference type="ARBA" id="ARBA00022578"/>
    </source>
</evidence>
<comment type="similarity">
    <text evidence="1">Belongs to the transposase 11 family.</text>
</comment>
<keyword evidence="4" id="KW-0233">DNA recombination</keyword>
<accession>B3TB78</accession>
<dbReference type="InterPro" id="IPR025399">
    <property type="entry name" value="DUF4372"/>
</dbReference>
<dbReference type="InterPro" id="IPR047952">
    <property type="entry name" value="Transpos_IS4"/>
</dbReference>
<dbReference type="GO" id="GO:0003677">
    <property type="term" value="F:DNA binding"/>
    <property type="evidence" value="ECO:0007669"/>
    <property type="project" value="UniProtKB-KW"/>
</dbReference>
<evidence type="ECO:0000256" key="1">
    <source>
        <dbReference type="ARBA" id="ARBA00010075"/>
    </source>
</evidence>
<gene>
    <name evidence="7" type="ORF">ALOHA_HF4000APKG8L7ctg1g12</name>
</gene>
<feature type="domain" description="DUF4372" evidence="6">
    <location>
        <begin position="15"/>
        <end position="87"/>
    </location>
</feature>
<dbReference type="PANTHER" id="PTHR33258:SF1">
    <property type="entry name" value="TRANSPOSASE INSL FOR INSERTION SEQUENCE ELEMENT IS186A-RELATED"/>
    <property type="match status" value="1"/>
</dbReference>
<dbReference type="PANTHER" id="PTHR33258">
    <property type="entry name" value="TRANSPOSASE INSL FOR INSERTION SEQUENCE ELEMENT IS186A-RELATED"/>
    <property type="match status" value="1"/>
</dbReference>
<evidence type="ECO:0000259" key="5">
    <source>
        <dbReference type="Pfam" id="PF01609"/>
    </source>
</evidence>
<dbReference type="NCBIfam" id="NF033592">
    <property type="entry name" value="transpos_IS4_1"/>
    <property type="match status" value="1"/>
</dbReference>
<dbReference type="InterPro" id="IPR012337">
    <property type="entry name" value="RNaseH-like_sf"/>
</dbReference>
<evidence type="ECO:0000313" key="7">
    <source>
        <dbReference type="EMBL" id="ABZ09837.1"/>
    </source>
</evidence>
<evidence type="ECO:0000256" key="3">
    <source>
        <dbReference type="ARBA" id="ARBA00023125"/>
    </source>
</evidence>
<dbReference type="AlphaFoldDB" id="B3TB78"/>
<evidence type="ECO:0000256" key="4">
    <source>
        <dbReference type="ARBA" id="ARBA00023172"/>
    </source>
</evidence>
<organism evidence="7">
    <name type="scientific">uncultured marine microorganism HF4000_APKG8L7</name>
    <dbReference type="NCBI Taxonomy" id="455556"/>
    <lineage>
        <taxon>unclassified sequences</taxon>
        <taxon>environmental samples</taxon>
    </lineage>
</organism>
<dbReference type="GO" id="GO:0006313">
    <property type="term" value="P:DNA transposition"/>
    <property type="evidence" value="ECO:0007669"/>
    <property type="project" value="InterPro"/>
</dbReference>
<proteinExistence type="inferred from homology"/>
<dbReference type="GO" id="GO:0004803">
    <property type="term" value="F:transposase activity"/>
    <property type="evidence" value="ECO:0007669"/>
    <property type="project" value="InterPro"/>
</dbReference>
<dbReference type="SUPFAM" id="SSF53098">
    <property type="entry name" value="Ribonuclease H-like"/>
    <property type="match status" value="1"/>
</dbReference>
<name>B3TB78_9ZZZZ</name>
<reference evidence="7" key="1">
    <citation type="journal article" date="2008" name="ISME J.">
        <title>Genomic patterns of recombination, clonal divergence and environment in marine microbial populations.</title>
        <authorList>
            <person name="Konstantinidis K.T."/>
            <person name="Delong E.F."/>
        </authorList>
    </citation>
    <scope>NUCLEOTIDE SEQUENCE</scope>
</reference>
<sequence>MLRPSRSGAWHMYAGKIVFAQVIDHLPLHSFRRCVRRYGGDQRLRSFSCLDQNLCMAFAQLTYRESLRYIVACLRAQHTKLYHMGFRGRISRATLADANEKRDWRIHADFAQALIRIARRLYADDDFGVELDHTVYALDSTTIDLCLAVFPWAPFQRSKAAVKLHTLLDLRGNIPAFIHISDGRWHDVRVLDEFIPEPGAFYVLGRGYIHFARLHRLSQGAAFFVVRARANFRFRRLASRAIDKTTGLRCDQTIRTAGQHTATAYPDRLRRIRYRAPESGKAFTFLTNNFTLPAITIARLYKCRWQVELFFKWIKQHLRIKRFFGTSENAVKTQIWIAISVYVLIAIVKKRLAIDASLYTILQVLSLTVFEKTPILQLLTNPEGTLPTHPHTN</sequence>
<evidence type="ECO:0000259" key="6">
    <source>
        <dbReference type="Pfam" id="PF14294"/>
    </source>
</evidence>
<dbReference type="Pfam" id="PF14294">
    <property type="entry name" value="DUF4372"/>
    <property type="match status" value="1"/>
</dbReference>